<keyword evidence="1" id="KW-1133">Transmembrane helix</keyword>
<dbReference type="AlphaFoldDB" id="A0A645H9P1"/>
<keyword evidence="1" id="KW-0812">Transmembrane</keyword>
<gene>
    <name evidence="2" type="ORF">SDC9_183226</name>
</gene>
<sequence>MQKQSIFPLLVGVVMGVTNGAGTLIEINRKTPIPHRDYALIGIFMFLCHGIIETAFIFGVAGANIFAITFGRLLIAFFVTAAAARLPVFRRMK</sequence>
<name>A0A645H9P1_9ZZZZ</name>
<keyword evidence="1" id="KW-0472">Membrane</keyword>
<feature type="transmembrane region" description="Helical" evidence="1">
    <location>
        <begin position="6"/>
        <end position="27"/>
    </location>
</feature>
<evidence type="ECO:0000313" key="2">
    <source>
        <dbReference type="EMBL" id="MPN35727.1"/>
    </source>
</evidence>
<accession>A0A645H9P1</accession>
<feature type="transmembrane region" description="Helical" evidence="1">
    <location>
        <begin position="39"/>
        <end position="59"/>
    </location>
</feature>
<reference evidence="2" key="1">
    <citation type="submission" date="2019-08" db="EMBL/GenBank/DDBJ databases">
        <authorList>
            <person name="Kucharzyk K."/>
            <person name="Murdoch R.W."/>
            <person name="Higgins S."/>
            <person name="Loffler F."/>
        </authorList>
    </citation>
    <scope>NUCLEOTIDE SEQUENCE</scope>
</reference>
<protein>
    <submittedName>
        <fullName evidence="2">Uncharacterized protein</fullName>
    </submittedName>
</protein>
<organism evidence="2">
    <name type="scientific">bioreactor metagenome</name>
    <dbReference type="NCBI Taxonomy" id="1076179"/>
    <lineage>
        <taxon>unclassified sequences</taxon>
        <taxon>metagenomes</taxon>
        <taxon>ecological metagenomes</taxon>
    </lineage>
</organism>
<proteinExistence type="predicted"/>
<dbReference type="EMBL" id="VSSQ01089516">
    <property type="protein sequence ID" value="MPN35727.1"/>
    <property type="molecule type" value="Genomic_DNA"/>
</dbReference>
<feature type="transmembrane region" description="Helical" evidence="1">
    <location>
        <begin position="65"/>
        <end position="88"/>
    </location>
</feature>
<evidence type="ECO:0000256" key="1">
    <source>
        <dbReference type="SAM" id="Phobius"/>
    </source>
</evidence>
<comment type="caution">
    <text evidence="2">The sequence shown here is derived from an EMBL/GenBank/DDBJ whole genome shotgun (WGS) entry which is preliminary data.</text>
</comment>